<evidence type="ECO:0000256" key="1">
    <source>
        <dbReference type="SAM" id="MobiDB-lite"/>
    </source>
</evidence>
<organism evidence="2 3">
    <name type="scientific">Rhynchophorus ferrugineus</name>
    <name type="common">Red palm weevil</name>
    <name type="synonym">Curculio ferrugineus</name>
    <dbReference type="NCBI Taxonomy" id="354439"/>
    <lineage>
        <taxon>Eukaryota</taxon>
        <taxon>Metazoa</taxon>
        <taxon>Ecdysozoa</taxon>
        <taxon>Arthropoda</taxon>
        <taxon>Hexapoda</taxon>
        <taxon>Insecta</taxon>
        <taxon>Pterygota</taxon>
        <taxon>Neoptera</taxon>
        <taxon>Endopterygota</taxon>
        <taxon>Coleoptera</taxon>
        <taxon>Polyphaga</taxon>
        <taxon>Cucujiformia</taxon>
        <taxon>Curculionidae</taxon>
        <taxon>Dryophthorinae</taxon>
        <taxon>Rhynchophorus</taxon>
    </lineage>
</organism>
<keyword evidence="3" id="KW-1185">Reference proteome</keyword>
<dbReference type="Proteomes" id="UP000625711">
    <property type="component" value="Unassembled WGS sequence"/>
</dbReference>
<reference evidence="2" key="1">
    <citation type="submission" date="2020-08" db="EMBL/GenBank/DDBJ databases">
        <title>Genome sequencing and assembly of the red palm weevil Rhynchophorus ferrugineus.</title>
        <authorList>
            <person name="Dias G.B."/>
            <person name="Bergman C.M."/>
            <person name="Manee M."/>
        </authorList>
    </citation>
    <scope>NUCLEOTIDE SEQUENCE</scope>
    <source>
        <strain evidence="2">AA-2017</strain>
        <tissue evidence="2">Whole larva</tissue>
    </source>
</reference>
<accession>A0A834ME30</accession>
<feature type="region of interest" description="Disordered" evidence="1">
    <location>
        <begin position="17"/>
        <end position="38"/>
    </location>
</feature>
<comment type="caution">
    <text evidence="2">The sequence shown here is derived from an EMBL/GenBank/DDBJ whole genome shotgun (WGS) entry which is preliminary data.</text>
</comment>
<proteinExistence type="predicted"/>
<evidence type="ECO:0000313" key="2">
    <source>
        <dbReference type="EMBL" id="KAF7276450.1"/>
    </source>
</evidence>
<protein>
    <submittedName>
        <fullName evidence="2">Uncharacterized protein</fullName>
    </submittedName>
</protein>
<gene>
    <name evidence="2" type="ORF">GWI33_010312</name>
</gene>
<feature type="non-terminal residue" evidence="2">
    <location>
        <position position="79"/>
    </location>
</feature>
<dbReference type="EMBL" id="JAACXV010006694">
    <property type="protein sequence ID" value="KAF7276450.1"/>
    <property type="molecule type" value="Genomic_DNA"/>
</dbReference>
<sequence>MNSKFCIKEYQNIKSLGDSEQNDDDLQDTGRKSNESRLQGNNKITFPIKLHLLVPCFDIQIVFLDRLIDSVEYFPDKIR</sequence>
<name>A0A834ME30_RHYFE</name>
<dbReference type="AlphaFoldDB" id="A0A834ME30"/>
<evidence type="ECO:0000313" key="3">
    <source>
        <dbReference type="Proteomes" id="UP000625711"/>
    </source>
</evidence>